<proteinExistence type="predicted"/>
<dbReference type="AlphaFoldDB" id="A0AAU7CP34"/>
<name>A0AAU7CP34_9BACT</name>
<evidence type="ECO:0000313" key="1">
    <source>
        <dbReference type="EMBL" id="XBH06828.1"/>
    </source>
</evidence>
<dbReference type="EMBL" id="CP155447">
    <property type="protein sequence ID" value="XBH06828.1"/>
    <property type="molecule type" value="Genomic_DNA"/>
</dbReference>
<gene>
    <name evidence="1" type="ORF">V5E97_12530</name>
</gene>
<protein>
    <submittedName>
        <fullName evidence="1">Uncharacterized protein</fullName>
    </submittedName>
</protein>
<sequence>MEPSTEFQTQIVGALPAITHDFDPLDLAGTIDRVVPWEGEFPLGAIVEILMANRLLWPQALFRES</sequence>
<dbReference type="RefSeq" id="WP_406699676.1">
    <property type="nucleotide sequence ID" value="NZ_CP155447.1"/>
</dbReference>
<accession>A0AAU7CP34</accession>
<organism evidence="1">
    <name type="scientific">Singulisphaera sp. Ch08</name>
    <dbReference type="NCBI Taxonomy" id="3120278"/>
    <lineage>
        <taxon>Bacteria</taxon>
        <taxon>Pseudomonadati</taxon>
        <taxon>Planctomycetota</taxon>
        <taxon>Planctomycetia</taxon>
        <taxon>Isosphaerales</taxon>
        <taxon>Isosphaeraceae</taxon>
        <taxon>Singulisphaera</taxon>
    </lineage>
</organism>
<reference evidence="1" key="1">
    <citation type="submission" date="2024-05" db="EMBL/GenBank/DDBJ databases">
        <title>Planctomycetes of the genus Singulisphaera possess chitinolytic capabilities.</title>
        <authorList>
            <person name="Ivanova A."/>
        </authorList>
    </citation>
    <scope>NUCLEOTIDE SEQUENCE</scope>
    <source>
        <strain evidence="1">Ch08T</strain>
    </source>
</reference>